<dbReference type="Proteomes" id="UP000092462">
    <property type="component" value="Unassembled WGS sequence"/>
</dbReference>
<organism evidence="2 3">
    <name type="scientific">Phlebotomus papatasi</name>
    <name type="common">Sandfly</name>
    <dbReference type="NCBI Taxonomy" id="29031"/>
    <lineage>
        <taxon>Eukaryota</taxon>
        <taxon>Metazoa</taxon>
        <taxon>Ecdysozoa</taxon>
        <taxon>Arthropoda</taxon>
        <taxon>Hexapoda</taxon>
        <taxon>Insecta</taxon>
        <taxon>Pterygota</taxon>
        <taxon>Neoptera</taxon>
        <taxon>Endopterygota</taxon>
        <taxon>Diptera</taxon>
        <taxon>Nematocera</taxon>
        <taxon>Psychodoidea</taxon>
        <taxon>Psychodidae</taxon>
        <taxon>Phlebotomus</taxon>
        <taxon>Phlebotomus</taxon>
    </lineage>
</organism>
<evidence type="ECO:0000256" key="1">
    <source>
        <dbReference type="SAM" id="MobiDB-lite"/>
    </source>
</evidence>
<reference evidence="2" key="1">
    <citation type="submission" date="2022-08" db="UniProtKB">
        <authorList>
            <consortium name="EnsemblMetazoa"/>
        </authorList>
    </citation>
    <scope>IDENTIFICATION</scope>
    <source>
        <strain evidence="2">Israel</strain>
    </source>
</reference>
<name>A0A1B0CZH6_PHLPP</name>
<dbReference type="EnsemblMetazoa" id="PPAI000498-RA">
    <property type="protein sequence ID" value="PPAI000498-PA"/>
    <property type="gene ID" value="PPAI000498"/>
</dbReference>
<evidence type="ECO:0000313" key="3">
    <source>
        <dbReference type="Proteomes" id="UP000092462"/>
    </source>
</evidence>
<protein>
    <submittedName>
        <fullName evidence="2">Uncharacterized protein</fullName>
    </submittedName>
</protein>
<feature type="region of interest" description="Disordered" evidence="1">
    <location>
        <begin position="23"/>
        <end position="55"/>
    </location>
</feature>
<dbReference type="VEuPathDB" id="VectorBase:PPAI000498"/>
<proteinExistence type="predicted"/>
<keyword evidence="3" id="KW-1185">Reference proteome</keyword>
<dbReference type="EMBL" id="AJVK01020784">
    <property type="status" value="NOT_ANNOTATED_CDS"/>
    <property type="molecule type" value="Genomic_DNA"/>
</dbReference>
<evidence type="ECO:0000313" key="2">
    <source>
        <dbReference type="EnsemblMetazoa" id="PPAI000498-PA"/>
    </source>
</evidence>
<accession>A0A1B0CZH6</accession>
<dbReference type="AlphaFoldDB" id="A0A1B0CZH6"/>
<feature type="compositionally biased region" description="Polar residues" evidence="1">
    <location>
        <begin position="34"/>
        <end position="54"/>
    </location>
</feature>
<sequence>MLAKRVSLTRDLKFYSKNMENTQMEREERVRGNLKSSRNSGSPLRISRSTQRGANPTIVHRLKIMQKPL</sequence>